<dbReference type="Proteomes" id="UP000306509">
    <property type="component" value="Unassembled WGS sequence"/>
</dbReference>
<dbReference type="Gene3D" id="1.10.10.10">
    <property type="entry name" value="Winged helix-like DNA-binding domain superfamily/Winged helix DNA-binding domain"/>
    <property type="match status" value="1"/>
</dbReference>
<dbReference type="SUPFAM" id="SSF53067">
    <property type="entry name" value="Actin-like ATPase domain"/>
    <property type="match status" value="1"/>
</dbReference>
<sequence>MNPAAAIAKKKNLKKIMQYIVDHEEPTRITIAQALDLSVATVTNNINDLLELNLVSVGEKISGNRGRKATILKFKGDEKYVVTVSMYIQSLLITLIDFNKNVIRDTQKITFLERSKAKGESICETFTQIISTYIDNLDESVRNKIECMTIAVTGIVSRDKKVYASYYEWYNISLLDQLIHRYDFPIYCDNVTRYKALEEVRLMNNCEMMNVIYLYMGVGVAAVQFFGNRIIEGRNSTSGEIGHICLEPYGEQCHCGNRGCVERYCGENYMLEEAEKLLGTRDSCEILEHLVYELKEPLTIETLIMAEEMGSMKVHGLFIRMAYYIGKTLSFIYNVMDPDCVIVAGKLMEKCEFVYNAAVQEMRKNIVNVEAREICLNKAKIREEDLAGVLAQYAINRYIKDYNFEI</sequence>
<dbReference type="PANTHER" id="PTHR18964:SF149">
    <property type="entry name" value="BIFUNCTIONAL UDP-N-ACETYLGLUCOSAMINE 2-EPIMERASE_N-ACETYLMANNOSAMINE KINASE"/>
    <property type="match status" value="1"/>
</dbReference>
<dbReference type="InterPro" id="IPR036390">
    <property type="entry name" value="WH_DNA-bd_sf"/>
</dbReference>
<evidence type="ECO:0000313" key="4">
    <source>
        <dbReference type="EMBL" id="TLC98433.1"/>
    </source>
</evidence>
<keyword evidence="5" id="KW-1185">Reference proteome</keyword>
<reference evidence="4 5" key="1">
    <citation type="journal article" date="2019" name="Anaerobe">
        <title>Detection of Robinsoniella peoriensis in multiple bone samples of a trauma patient.</title>
        <authorList>
            <person name="Schrottner P."/>
            <person name="Hartwich K."/>
            <person name="Bunk B."/>
            <person name="Schober I."/>
            <person name="Helbig S."/>
            <person name="Rudolph W.W."/>
            <person name="Gunzer F."/>
        </authorList>
    </citation>
    <scope>NUCLEOTIDE SEQUENCE [LARGE SCALE GENOMIC DNA]</scope>
    <source>
        <strain evidence="4 5">DSM 106044</strain>
    </source>
</reference>
<dbReference type="EMBL" id="QGQD01000096">
    <property type="protein sequence ID" value="TLC98433.1"/>
    <property type="molecule type" value="Genomic_DNA"/>
</dbReference>
<keyword evidence="3" id="KW-0119">Carbohydrate metabolism</keyword>
<keyword evidence="3" id="KW-0859">Xylose metabolism</keyword>
<comment type="function">
    <text evidence="1">Transcriptional repressor of xylose-utilizing enzymes.</text>
</comment>
<dbReference type="RefSeq" id="WP_138003841.1">
    <property type="nucleotide sequence ID" value="NZ_QGQD01000096.1"/>
</dbReference>
<dbReference type="SUPFAM" id="SSF46785">
    <property type="entry name" value="Winged helix' DNA-binding domain"/>
    <property type="match status" value="1"/>
</dbReference>
<evidence type="ECO:0000256" key="3">
    <source>
        <dbReference type="ARBA" id="ARBA00022629"/>
    </source>
</evidence>
<organism evidence="4 5">
    <name type="scientific">Robinsoniella peoriensis</name>
    <dbReference type="NCBI Taxonomy" id="180332"/>
    <lineage>
        <taxon>Bacteria</taxon>
        <taxon>Bacillati</taxon>
        <taxon>Bacillota</taxon>
        <taxon>Clostridia</taxon>
        <taxon>Lachnospirales</taxon>
        <taxon>Lachnospiraceae</taxon>
        <taxon>Robinsoniella</taxon>
    </lineage>
</organism>
<evidence type="ECO:0000256" key="1">
    <source>
        <dbReference type="ARBA" id="ARBA00002486"/>
    </source>
</evidence>
<comment type="similarity">
    <text evidence="2">Belongs to the ROK (NagC/XylR) family.</text>
</comment>
<accession>A0A4U8Q2M9</accession>
<name>A0A4U8Q2M9_9FIRM</name>
<evidence type="ECO:0000256" key="2">
    <source>
        <dbReference type="ARBA" id="ARBA00006479"/>
    </source>
</evidence>
<evidence type="ECO:0000313" key="5">
    <source>
        <dbReference type="Proteomes" id="UP000306509"/>
    </source>
</evidence>
<gene>
    <name evidence="4" type="primary">nagC_7</name>
    <name evidence="4" type="ORF">DSM106044_04771</name>
</gene>
<dbReference type="InterPro" id="IPR043129">
    <property type="entry name" value="ATPase_NBD"/>
</dbReference>
<dbReference type="AlphaFoldDB" id="A0A4U8Q2M9"/>
<dbReference type="InterPro" id="IPR036388">
    <property type="entry name" value="WH-like_DNA-bd_sf"/>
</dbReference>
<proteinExistence type="inferred from homology"/>
<dbReference type="InterPro" id="IPR000600">
    <property type="entry name" value="ROK"/>
</dbReference>
<dbReference type="PANTHER" id="PTHR18964">
    <property type="entry name" value="ROK (REPRESSOR, ORF, KINASE) FAMILY"/>
    <property type="match status" value="1"/>
</dbReference>
<protein>
    <submittedName>
        <fullName evidence="4">N-acetylglucosamine repressor</fullName>
    </submittedName>
</protein>
<dbReference type="Gene3D" id="3.30.420.40">
    <property type="match status" value="2"/>
</dbReference>
<comment type="caution">
    <text evidence="4">The sequence shown here is derived from an EMBL/GenBank/DDBJ whole genome shotgun (WGS) entry which is preliminary data.</text>
</comment>
<dbReference type="GO" id="GO:0042732">
    <property type="term" value="P:D-xylose metabolic process"/>
    <property type="evidence" value="ECO:0007669"/>
    <property type="project" value="UniProtKB-KW"/>
</dbReference>
<dbReference type="Pfam" id="PF00480">
    <property type="entry name" value="ROK"/>
    <property type="match status" value="1"/>
</dbReference>